<dbReference type="Proteomes" id="UP001597391">
    <property type="component" value="Unassembled WGS sequence"/>
</dbReference>
<gene>
    <name evidence="1" type="ORF">ACFSYH_14830</name>
</gene>
<dbReference type="InterPro" id="IPR011044">
    <property type="entry name" value="Quino_amine_DH_bsu"/>
</dbReference>
<comment type="caution">
    <text evidence="1">The sequence shown here is derived from an EMBL/GenBank/DDBJ whole genome shotgun (WGS) entry which is preliminary data.</text>
</comment>
<dbReference type="EMBL" id="JBHUOP010000014">
    <property type="protein sequence ID" value="MFD2841831.1"/>
    <property type="molecule type" value="Genomic_DNA"/>
</dbReference>
<protein>
    <submittedName>
        <fullName evidence="1">Uncharacterized protein</fullName>
    </submittedName>
</protein>
<dbReference type="SUPFAM" id="SSF50969">
    <property type="entry name" value="YVTN repeat-like/Quinoprotein amine dehydrogenase"/>
    <property type="match status" value="1"/>
</dbReference>
<dbReference type="PROSITE" id="PS51318">
    <property type="entry name" value="TAT"/>
    <property type="match status" value="1"/>
</dbReference>
<organism evidence="1 2">
    <name type="scientific">Populibacterium corticicola</name>
    <dbReference type="NCBI Taxonomy" id="1812826"/>
    <lineage>
        <taxon>Bacteria</taxon>
        <taxon>Bacillati</taxon>
        <taxon>Actinomycetota</taxon>
        <taxon>Actinomycetes</taxon>
        <taxon>Micrococcales</taxon>
        <taxon>Jonesiaceae</taxon>
        <taxon>Populibacterium</taxon>
    </lineage>
</organism>
<dbReference type="Gene3D" id="2.60.40.2700">
    <property type="match status" value="2"/>
</dbReference>
<keyword evidence="2" id="KW-1185">Reference proteome</keyword>
<name>A0ABW5XHL1_9MICO</name>
<dbReference type="InterPro" id="IPR006311">
    <property type="entry name" value="TAT_signal"/>
</dbReference>
<evidence type="ECO:0000313" key="1">
    <source>
        <dbReference type="EMBL" id="MFD2841831.1"/>
    </source>
</evidence>
<feature type="non-terminal residue" evidence="1">
    <location>
        <position position="594"/>
    </location>
</feature>
<evidence type="ECO:0000313" key="2">
    <source>
        <dbReference type="Proteomes" id="UP001597391"/>
    </source>
</evidence>
<reference evidence="2" key="1">
    <citation type="journal article" date="2019" name="Int. J. Syst. Evol. Microbiol.">
        <title>The Global Catalogue of Microorganisms (GCM) 10K type strain sequencing project: providing services to taxonomists for standard genome sequencing and annotation.</title>
        <authorList>
            <consortium name="The Broad Institute Genomics Platform"/>
            <consortium name="The Broad Institute Genome Sequencing Center for Infectious Disease"/>
            <person name="Wu L."/>
            <person name="Ma J."/>
        </authorList>
    </citation>
    <scope>NUCLEOTIDE SEQUENCE [LARGE SCALE GENOMIC DNA]</scope>
    <source>
        <strain evidence="2">KCTC 33576</strain>
    </source>
</reference>
<accession>A0ABW5XHL1</accession>
<sequence length="594" mass="62148">MRNSTSSRTNGIVPPPHGAERRQRFLRKTAATSTVALLAGAATVLPANAEDEAAPVEEPAAVNYIPSAALHTADRVTELALSADQGTLYTYSEQDKRLAAYSLDDCEYSAMTALDLDCAQDWSAALPSGAQGWYVDNSPADAEVPGDEQIFVVSQDGTDGALTRYSGSTGKTVGAAITIADHDVHALTYAPVNQFAYVLATDGVVLVDVQDGKVTDVIAPRVDGDAKYRPGQQAIMYNPFSTGTTAKPTADGLVYAAYQEYLTTVDVATNTRVETTRRLTTSATLSFTGESDPVAASPSKFSSGYFSDTDFRAFGLSSKKLHGREMNAVYLYQPLSGGSMSTRGIAPVAEDPQGLAQSNLEKLAFVSTGSDNSVSVIDASTLSTAAHTPVDHVIDLDAAGITRQGAVDVARLAVAEDEAGTTVFVANPASRQITVLERLNTLDAATPKITGRAQVDATLTVDAGTWDEGTELAYQWFANGAAIEDATDTSYTISSNDIGKKITVRVIGFQEGYANASAESQPTAAVQAGELVAAVPIITGAARVDSTLTVVPGVWSPGVSLSYQWFVGGQRVDGATGSTFTARASDVGKSVTVQ</sequence>
<proteinExistence type="predicted"/>